<gene>
    <name evidence="1" type="ORF">WA1_14765</name>
</gene>
<dbReference type="AlphaFoldDB" id="A0A139XF87"/>
<proteinExistence type="predicted"/>
<dbReference type="Proteomes" id="UP000076925">
    <property type="component" value="Unassembled WGS sequence"/>
</dbReference>
<name>A0A139XF87_9CYAN</name>
<dbReference type="RefSeq" id="WP_017742513.1">
    <property type="nucleotide sequence ID" value="NZ_KQ976354.1"/>
</dbReference>
<dbReference type="EMBL" id="ANNX02000016">
    <property type="protein sequence ID" value="KYC43339.1"/>
    <property type="molecule type" value="Genomic_DNA"/>
</dbReference>
<reference evidence="1 2" key="1">
    <citation type="journal article" date="2013" name="Genome Biol. Evol.">
        <title>Genomes of Stigonematalean cyanobacteria (subsection V) and the evolution of oxygenic photosynthesis from prokaryotes to plastids.</title>
        <authorList>
            <person name="Dagan T."/>
            <person name="Roettger M."/>
            <person name="Stucken K."/>
            <person name="Landan G."/>
            <person name="Koch R."/>
            <person name="Major P."/>
            <person name="Gould S.B."/>
            <person name="Goremykin V.V."/>
            <person name="Rippka R."/>
            <person name="Tandeau de Marsac N."/>
            <person name="Gugger M."/>
            <person name="Lockhart P.J."/>
            <person name="Allen J.F."/>
            <person name="Brune I."/>
            <person name="Maus I."/>
            <person name="Puhler A."/>
            <person name="Martin W.F."/>
        </authorList>
    </citation>
    <scope>NUCLEOTIDE SEQUENCE [LARGE SCALE GENOMIC DNA]</scope>
    <source>
        <strain evidence="1 2">PCC 7110</strain>
    </source>
</reference>
<organism evidence="1 2">
    <name type="scientific">Scytonema hofmannii PCC 7110</name>
    <dbReference type="NCBI Taxonomy" id="128403"/>
    <lineage>
        <taxon>Bacteria</taxon>
        <taxon>Bacillati</taxon>
        <taxon>Cyanobacteriota</taxon>
        <taxon>Cyanophyceae</taxon>
        <taxon>Nostocales</taxon>
        <taxon>Scytonemataceae</taxon>
        <taxon>Scytonema</taxon>
    </lineage>
</organism>
<accession>A0A139XF87</accession>
<sequence>MAKIDISELQSVNQVEELSNEDLVFVVGGVAPADPADPAALPAPPAPPVGLVSGIVGGLPVVGPTANGLVGRIKSVILSIPLPA</sequence>
<keyword evidence="2" id="KW-1185">Reference proteome</keyword>
<evidence type="ECO:0000313" key="2">
    <source>
        <dbReference type="Proteomes" id="UP000076925"/>
    </source>
</evidence>
<comment type="caution">
    <text evidence="1">The sequence shown here is derived from an EMBL/GenBank/DDBJ whole genome shotgun (WGS) entry which is preliminary data.</text>
</comment>
<evidence type="ECO:0000313" key="1">
    <source>
        <dbReference type="EMBL" id="KYC43339.1"/>
    </source>
</evidence>
<protein>
    <submittedName>
        <fullName evidence="1">Uncharacterized protein</fullName>
    </submittedName>
</protein>